<dbReference type="STRING" id="3469.A0A4Y7JQE2"/>
<feature type="region of interest" description="Disordered" evidence="1">
    <location>
        <begin position="111"/>
        <end position="133"/>
    </location>
</feature>
<gene>
    <name evidence="2" type="ORF">C5167_024686</name>
</gene>
<dbReference type="Proteomes" id="UP000316621">
    <property type="component" value="Chromosome 5"/>
</dbReference>
<feature type="compositionally biased region" description="Polar residues" evidence="1">
    <location>
        <begin position="62"/>
        <end position="76"/>
    </location>
</feature>
<evidence type="ECO:0000256" key="1">
    <source>
        <dbReference type="SAM" id="MobiDB-lite"/>
    </source>
</evidence>
<feature type="compositionally biased region" description="Basic and acidic residues" evidence="1">
    <location>
        <begin position="124"/>
        <end position="133"/>
    </location>
</feature>
<keyword evidence="3" id="KW-1185">Reference proteome</keyword>
<evidence type="ECO:0000313" key="2">
    <source>
        <dbReference type="EMBL" id="RZC62937.1"/>
    </source>
</evidence>
<organism evidence="2 3">
    <name type="scientific">Papaver somniferum</name>
    <name type="common">Opium poppy</name>
    <dbReference type="NCBI Taxonomy" id="3469"/>
    <lineage>
        <taxon>Eukaryota</taxon>
        <taxon>Viridiplantae</taxon>
        <taxon>Streptophyta</taxon>
        <taxon>Embryophyta</taxon>
        <taxon>Tracheophyta</taxon>
        <taxon>Spermatophyta</taxon>
        <taxon>Magnoliopsida</taxon>
        <taxon>Ranunculales</taxon>
        <taxon>Papaveraceae</taxon>
        <taxon>Papaveroideae</taxon>
        <taxon>Papaver</taxon>
    </lineage>
</organism>
<dbReference type="GO" id="GO:0009507">
    <property type="term" value="C:chloroplast"/>
    <property type="evidence" value="ECO:0007669"/>
    <property type="project" value="TreeGrafter"/>
</dbReference>
<evidence type="ECO:0000313" key="3">
    <source>
        <dbReference type="Proteomes" id="UP000316621"/>
    </source>
</evidence>
<accession>A0A4Y7JQE2</accession>
<feature type="region of interest" description="Disordered" evidence="1">
    <location>
        <begin position="62"/>
        <end position="93"/>
    </location>
</feature>
<name>A0A4Y7JQE2_PAPSO</name>
<protein>
    <submittedName>
        <fullName evidence="2">Uncharacterized protein</fullName>
    </submittedName>
</protein>
<dbReference type="OMA" id="QIGNDSD"/>
<dbReference type="Gramene" id="RZC62937">
    <property type="protein sequence ID" value="RZC62937"/>
    <property type="gene ID" value="C5167_024686"/>
</dbReference>
<proteinExistence type="predicted"/>
<dbReference type="EMBL" id="CM010719">
    <property type="protein sequence ID" value="RZC62937.1"/>
    <property type="molecule type" value="Genomic_DNA"/>
</dbReference>
<dbReference type="AlphaFoldDB" id="A0A4Y7JQE2"/>
<reference evidence="2 3" key="1">
    <citation type="journal article" date="2018" name="Science">
        <title>The opium poppy genome and morphinan production.</title>
        <authorList>
            <person name="Guo L."/>
            <person name="Winzer T."/>
            <person name="Yang X."/>
            <person name="Li Y."/>
            <person name="Ning Z."/>
            <person name="He Z."/>
            <person name="Teodor R."/>
            <person name="Lu Y."/>
            <person name="Bowser T.A."/>
            <person name="Graham I.A."/>
            <person name="Ye K."/>
        </authorList>
    </citation>
    <scope>NUCLEOTIDE SEQUENCE [LARGE SCALE GENOMIC DNA]</scope>
    <source>
        <strain evidence="3">cv. HN1</strain>
        <tissue evidence="2">Leaves</tissue>
    </source>
</reference>
<dbReference type="PANTHER" id="PTHR37758:SF1">
    <property type="entry name" value="OS03G0334300 PROTEIN"/>
    <property type="match status" value="1"/>
</dbReference>
<sequence>MEVAAAAVPRTYPISLVPSPCKTATAHPPQYRIHHNGCCCLSSKGIRQKTVSPILSTRLSKMPASSRTLASKTDTATVEPRKNQSYLSEEDEEMEIDSKFIERLELLEEQALQIGNDSDDDEDGGGREATDYNRRAQIFDKCSKVFQALKHGE</sequence>
<dbReference type="PANTHER" id="PTHR37758">
    <property type="entry name" value="OS03G0334300 PROTEIN"/>
    <property type="match status" value="1"/>
</dbReference>